<gene>
    <name evidence="1" type="ORF">H839_08214</name>
</gene>
<sequence length="46" mass="5381">MIYILRHPNTHGEIKTTDERKAKYLQEIGYVLVNEYDPTKADKCKG</sequence>
<dbReference type="AlphaFoldDB" id="A0ABC9VGA7"/>
<proteinExistence type="predicted"/>
<dbReference type="EMBL" id="AOTZ01000004">
    <property type="protein sequence ID" value="EZP77602.1"/>
    <property type="molecule type" value="Genomic_DNA"/>
</dbReference>
<dbReference type="Proteomes" id="UP000023566">
    <property type="component" value="Chromosome"/>
</dbReference>
<organism evidence="1 2">
    <name type="scientific">Parageobacillus genomosp. 1</name>
    <dbReference type="NCBI Taxonomy" id="1295642"/>
    <lineage>
        <taxon>Bacteria</taxon>
        <taxon>Bacillati</taxon>
        <taxon>Bacillota</taxon>
        <taxon>Bacilli</taxon>
        <taxon>Bacillales</taxon>
        <taxon>Anoxybacillaceae</taxon>
        <taxon>Parageobacillus</taxon>
    </lineage>
</organism>
<comment type="caution">
    <text evidence="1">The sequence shown here is derived from an EMBL/GenBank/DDBJ whole genome shotgun (WGS) entry which is preliminary data.</text>
</comment>
<accession>A0ABC9VGA7</accession>
<evidence type="ECO:0008006" key="3">
    <source>
        <dbReference type="Google" id="ProtNLM"/>
    </source>
</evidence>
<protein>
    <recommendedName>
        <fullName evidence="3">Phosphoglycerate mutase</fullName>
    </recommendedName>
</protein>
<dbReference type="RefSeq" id="WP_186003933.1">
    <property type="nucleotide sequence ID" value="NZ_CM002692.1"/>
</dbReference>
<evidence type="ECO:0000313" key="1">
    <source>
        <dbReference type="EMBL" id="EZP77602.1"/>
    </source>
</evidence>
<name>A0ABC9VGA7_9BACL</name>
<keyword evidence="2" id="KW-1185">Reference proteome</keyword>
<reference evidence="1 2" key="1">
    <citation type="journal article" date="2014" name="Appl. Microbiol. Biotechnol.">
        <title>Transformable facultative thermophile Geobacillus stearothermophilus NUB3621 as a host strain for metabolic engineering.</title>
        <authorList>
            <person name="Blanchard K."/>
            <person name="Robic S."/>
            <person name="Matsumura I."/>
        </authorList>
    </citation>
    <scope>NUCLEOTIDE SEQUENCE [LARGE SCALE GENOMIC DNA]</scope>
    <source>
        <strain evidence="1 2">NUB3621</strain>
    </source>
</reference>
<evidence type="ECO:0000313" key="2">
    <source>
        <dbReference type="Proteomes" id="UP000023566"/>
    </source>
</evidence>